<dbReference type="Gene3D" id="3.30.710.10">
    <property type="entry name" value="Potassium Channel Kv1.1, Chain A"/>
    <property type="match status" value="1"/>
</dbReference>
<organism evidence="6 7">
    <name type="scientific">Helianthus annuus</name>
    <name type="common">Common sunflower</name>
    <dbReference type="NCBI Taxonomy" id="4232"/>
    <lineage>
        <taxon>Eukaryota</taxon>
        <taxon>Viridiplantae</taxon>
        <taxon>Streptophyta</taxon>
        <taxon>Embryophyta</taxon>
        <taxon>Tracheophyta</taxon>
        <taxon>Spermatophyta</taxon>
        <taxon>Magnoliopsida</taxon>
        <taxon>eudicotyledons</taxon>
        <taxon>Gunneridae</taxon>
        <taxon>Pentapetalae</taxon>
        <taxon>asterids</taxon>
        <taxon>campanulids</taxon>
        <taxon>Asterales</taxon>
        <taxon>Asteraceae</taxon>
        <taxon>Asteroideae</taxon>
        <taxon>Heliantheae alliance</taxon>
        <taxon>Heliantheae</taxon>
        <taxon>Helianthus</taxon>
    </lineage>
</organism>
<evidence type="ECO:0000259" key="4">
    <source>
        <dbReference type="PROSITE" id="PS50097"/>
    </source>
</evidence>
<dbReference type="EMBL" id="CM007905">
    <property type="protein sequence ID" value="OTF92032.1"/>
    <property type="molecule type" value="Genomic_DNA"/>
</dbReference>
<keyword evidence="7" id="KW-1185">Reference proteome</keyword>
<reference evidence="5" key="3">
    <citation type="submission" date="2020-06" db="EMBL/GenBank/DDBJ databases">
        <title>Helianthus annuus Genome sequencing and assembly Release 2.</title>
        <authorList>
            <person name="Gouzy J."/>
            <person name="Langlade N."/>
            <person name="Munos S."/>
        </authorList>
    </citation>
    <scope>NUCLEOTIDE SEQUENCE</scope>
    <source>
        <tissue evidence="5">Leaves</tissue>
    </source>
</reference>
<gene>
    <name evidence="6" type="ORF">HannXRQ_Chr16g0517441</name>
    <name evidence="5" type="ORF">HanXRQr2_Chr16g0755831</name>
</gene>
<dbReference type="Gene3D" id="1.25.40.420">
    <property type="match status" value="1"/>
</dbReference>
<evidence type="ECO:0000313" key="5">
    <source>
        <dbReference type="EMBL" id="KAF5760641.1"/>
    </source>
</evidence>
<protein>
    <submittedName>
        <fullName evidence="5">Chromatin remodeling &amp; transcription regulator BTB-POZ family</fullName>
    </submittedName>
    <submittedName>
        <fullName evidence="6">Putative SKP1/BTB/POZ domain, BTB/Kelch-associated</fullName>
    </submittedName>
</protein>
<dbReference type="Pfam" id="PF00651">
    <property type="entry name" value="BTB"/>
    <property type="match status" value="1"/>
</dbReference>
<dbReference type="PANTHER" id="PTHR46336">
    <property type="entry name" value="OS02G0260700 PROTEIN"/>
    <property type="match status" value="1"/>
</dbReference>
<evidence type="ECO:0000256" key="3">
    <source>
        <dbReference type="ARBA" id="ARBA00022786"/>
    </source>
</evidence>
<dbReference type="SMART" id="SM00225">
    <property type="entry name" value="BTB"/>
    <property type="match status" value="1"/>
</dbReference>
<dbReference type="Gramene" id="mRNA:HanXRQr2_Chr16g0755831">
    <property type="protein sequence ID" value="mRNA:HanXRQr2_Chr16g0755831"/>
    <property type="gene ID" value="HanXRQr2_Chr16g0755831"/>
</dbReference>
<reference evidence="6" key="2">
    <citation type="submission" date="2017-02" db="EMBL/GenBank/DDBJ databases">
        <title>Sunflower complete genome.</title>
        <authorList>
            <person name="Langlade N."/>
            <person name="Munos S."/>
        </authorList>
    </citation>
    <scope>NUCLEOTIDE SEQUENCE [LARGE SCALE GENOMIC DNA]</scope>
    <source>
        <tissue evidence="6">Leaves</tissue>
    </source>
</reference>
<comment type="function">
    <text evidence="1">May act as a substrate-specific adapter of an E3 ubiquitin-protein ligase complex (CUL3-RBX1-BTB) which mediates the ubiquitination and subsequent proteasomal degradation of target proteins.</text>
</comment>
<feature type="domain" description="BTB" evidence="4">
    <location>
        <begin position="43"/>
        <end position="121"/>
    </location>
</feature>
<evidence type="ECO:0000313" key="7">
    <source>
        <dbReference type="Proteomes" id="UP000215914"/>
    </source>
</evidence>
<dbReference type="InterPro" id="IPR000210">
    <property type="entry name" value="BTB/POZ_dom"/>
</dbReference>
<dbReference type="FunFam" id="1.25.40.420:FF:000008">
    <property type="entry name" value="BTB/POZ domain-containing protein POB1"/>
    <property type="match status" value="1"/>
</dbReference>
<sequence length="495" mass="57168">MTESNFELFDPKTFDPRTLIMDSPEDACDHGDFGFAFNDSNFSDRVLRIYIFSESPSVRVKTLHISSPILAARSPFFYKLFSNGMRESEQFHATLRINASEEAGLMELLKFMYSNNLTVTSAPAVLDVLIAANKFDVASCMRHCSRLLRNLPMTPESVLVYLDLPSTIINADAFQPLTLAAKQFYVVHYKDMTKFEDEILSLPLAGVEVIIASDDLQVHSEDVVYNFVLKWARAQYPNIEDRREIIWTRLAKFIRYPYMTRIFLENVLICNEFDPQFAQMVVGEANAFKADVTHKYIIDENSNLNHRFVERAYILRPVKMVKFEKPRPRLVVYMDLKRDMCASLFPRGEFFSEGFELGGHTFYFYALCDIAKKSSLHYFWLYLAIREKEAAYDVFDYEFAARSKPSKEFERKSGGKKKTGNRYLFGTPLASFIGQSKTADEFGIKCNGKYVCTGGKKEIEYQYLFGSLWTSFIGEDSVYFVDGVLRLKVELTYRH</sequence>
<dbReference type="GO" id="GO:0005634">
    <property type="term" value="C:nucleus"/>
    <property type="evidence" value="ECO:0000318"/>
    <property type="project" value="GO_Central"/>
</dbReference>
<reference evidence="5 7" key="1">
    <citation type="journal article" date="2017" name="Nature">
        <title>The sunflower genome provides insights into oil metabolism, flowering and Asterid evolution.</title>
        <authorList>
            <person name="Badouin H."/>
            <person name="Gouzy J."/>
            <person name="Grassa C.J."/>
            <person name="Murat F."/>
            <person name="Staton S.E."/>
            <person name="Cottret L."/>
            <person name="Lelandais-Briere C."/>
            <person name="Owens G.L."/>
            <person name="Carrere S."/>
            <person name="Mayjonade B."/>
            <person name="Legrand L."/>
            <person name="Gill N."/>
            <person name="Kane N.C."/>
            <person name="Bowers J.E."/>
            <person name="Hubner S."/>
            <person name="Bellec A."/>
            <person name="Berard A."/>
            <person name="Berges H."/>
            <person name="Blanchet N."/>
            <person name="Boniface M.C."/>
            <person name="Brunel D."/>
            <person name="Catrice O."/>
            <person name="Chaidir N."/>
            <person name="Claudel C."/>
            <person name="Donnadieu C."/>
            <person name="Faraut T."/>
            <person name="Fievet G."/>
            <person name="Helmstetter N."/>
            <person name="King M."/>
            <person name="Knapp S.J."/>
            <person name="Lai Z."/>
            <person name="Le Paslier M.C."/>
            <person name="Lippi Y."/>
            <person name="Lorenzon L."/>
            <person name="Mandel J.R."/>
            <person name="Marage G."/>
            <person name="Marchand G."/>
            <person name="Marquand E."/>
            <person name="Bret-Mestries E."/>
            <person name="Morien E."/>
            <person name="Nambeesan S."/>
            <person name="Nguyen T."/>
            <person name="Pegot-Espagnet P."/>
            <person name="Pouilly N."/>
            <person name="Raftis F."/>
            <person name="Sallet E."/>
            <person name="Schiex T."/>
            <person name="Thomas J."/>
            <person name="Vandecasteele C."/>
            <person name="Vares D."/>
            <person name="Vear F."/>
            <person name="Vautrin S."/>
            <person name="Crespi M."/>
            <person name="Mangin B."/>
            <person name="Burke J.M."/>
            <person name="Salse J."/>
            <person name="Munos S."/>
            <person name="Vincourt P."/>
            <person name="Rieseberg L.H."/>
            <person name="Langlade N.B."/>
        </authorList>
    </citation>
    <scope>NUCLEOTIDE SEQUENCE [LARGE SCALE GENOMIC DNA]</scope>
    <source>
        <strain evidence="7">cv. SF193</strain>
        <tissue evidence="5">Leaves</tissue>
    </source>
</reference>
<accession>A0A251S0M7</accession>
<dbReference type="OMA" id="PACIRYC"/>
<dbReference type="AlphaFoldDB" id="A0A251S0M7"/>
<dbReference type="InParanoid" id="A0A251S0M7"/>
<dbReference type="InterPro" id="IPR011333">
    <property type="entry name" value="SKP1/BTB/POZ_sf"/>
</dbReference>
<name>A0A251S0M7_HELAN</name>
<dbReference type="EMBL" id="MNCJ02000331">
    <property type="protein sequence ID" value="KAF5760641.1"/>
    <property type="molecule type" value="Genomic_DNA"/>
</dbReference>
<dbReference type="Proteomes" id="UP000215914">
    <property type="component" value="Chromosome 16"/>
</dbReference>
<dbReference type="InterPro" id="IPR045890">
    <property type="entry name" value="POB1-like"/>
</dbReference>
<comment type="pathway">
    <text evidence="2">Protein modification; protein ubiquitination.</text>
</comment>
<dbReference type="PROSITE" id="PS50097">
    <property type="entry name" value="BTB"/>
    <property type="match status" value="1"/>
</dbReference>
<dbReference type="Pfam" id="PF07707">
    <property type="entry name" value="BACK"/>
    <property type="match status" value="1"/>
</dbReference>
<dbReference type="STRING" id="4232.A0A251S0M7"/>
<dbReference type="GO" id="GO:0010114">
    <property type="term" value="P:response to red light"/>
    <property type="evidence" value="ECO:0000318"/>
    <property type="project" value="GO_Central"/>
</dbReference>
<evidence type="ECO:0000256" key="1">
    <source>
        <dbReference type="ARBA" id="ARBA00002668"/>
    </source>
</evidence>
<keyword evidence="3" id="KW-0833">Ubl conjugation pathway</keyword>
<dbReference type="InterPro" id="IPR011705">
    <property type="entry name" value="BACK"/>
</dbReference>
<dbReference type="PANTHER" id="PTHR46336:SF3">
    <property type="entry name" value="BTB_POZ DOMAIN-CONTAINING PROTEIN POB1"/>
    <property type="match status" value="1"/>
</dbReference>
<dbReference type="SUPFAM" id="SSF54695">
    <property type="entry name" value="POZ domain"/>
    <property type="match status" value="1"/>
</dbReference>
<dbReference type="SMART" id="SM00875">
    <property type="entry name" value="BACK"/>
    <property type="match status" value="1"/>
</dbReference>
<evidence type="ECO:0000256" key="2">
    <source>
        <dbReference type="ARBA" id="ARBA00004906"/>
    </source>
</evidence>
<evidence type="ECO:0000313" key="6">
    <source>
        <dbReference type="EMBL" id="OTF92032.1"/>
    </source>
</evidence>
<dbReference type="CDD" id="cd18186">
    <property type="entry name" value="BTB_POZ_ZBTB_KLHL-like"/>
    <property type="match status" value="1"/>
</dbReference>
<proteinExistence type="predicted"/>